<evidence type="ECO:0000256" key="1">
    <source>
        <dbReference type="ARBA" id="ARBA00023015"/>
    </source>
</evidence>
<dbReference type="Proteomes" id="UP001607157">
    <property type="component" value="Unassembled WGS sequence"/>
</dbReference>
<dbReference type="RefSeq" id="WP_377170738.1">
    <property type="nucleotide sequence ID" value="NZ_JBHTJC010000002.1"/>
</dbReference>
<dbReference type="EMBL" id="JBIHMM010000002">
    <property type="protein sequence ID" value="MFH0254006.1"/>
    <property type="molecule type" value="Genomic_DNA"/>
</dbReference>
<protein>
    <submittedName>
        <fullName evidence="5">Short-chain fatty acyl-CoA regulator family protein</fullName>
    </submittedName>
</protein>
<dbReference type="CDD" id="cd00093">
    <property type="entry name" value="HTH_XRE"/>
    <property type="match status" value="1"/>
</dbReference>
<name>A0ABW7I779_9RHOB</name>
<reference evidence="5 6" key="1">
    <citation type="submission" date="2024-10" db="EMBL/GenBank/DDBJ databases">
        <authorList>
            <person name="Yang X.-N."/>
        </authorList>
    </citation>
    <scope>NUCLEOTIDE SEQUENCE [LARGE SCALE GENOMIC DNA]</scope>
    <source>
        <strain evidence="5 6">CAU 1059</strain>
    </source>
</reference>
<organism evidence="5 6">
    <name type="scientific">Roseovarius aquimarinus</name>
    <dbReference type="NCBI Taxonomy" id="1229156"/>
    <lineage>
        <taxon>Bacteria</taxon>
        <taxon>Pseudomonadati</taxon>
        <taxon>Pseudomonadota</taxon>
        <taxon>Alphaproteobacteria</taxon>
        <taxon>Rhodobacterales</taxon>
        <taxon>Roseobacteraceae</taxon>
        <taxon>Roseovarius</taxon>
    </lineage>
</organism>
<dbReference type="Pfam" id="PF09856">
    <property type="entry name" value="ScfRs"/>
    <property type="match status" value="1"/>
</dbReference>
<dbReference type="InterPro" id="IPR050807">
    <property type="entry name" value="TransReg_Diox_bact_type"/>
</dbReference>
<keyword evidence="6" id="KW-1185">Reference proteome</keyword>
<evidence type="ECO:0000256" key="3">
    <source>
        <dbReference type="ARBA" id="ARBA00023163"/>
    </source>
</evidence>
<accession>A0ABW7I779</accession>
<proteinExistence type="predicted"/>
<dbReference type="InterPro" id="IPR001387">
    <property type="entry name" value="Cro/C1-type_HTH"/>
</dbReference>
<evidence type="ECO:0000313" key="5">
    <source>
        <dbReference type="EMBL" id="MFH0254006.1"/>
    </source>
</evidence>
<keyword evidence="1" id="KW-0805">Transcription regulation</keyword>
<gene>
    <name evidence="5" type="ORF">ACGRVM_08880</name>
</gene>
<evidence type="ECO:0000259" key="4">
    <source>
        <dbReference type="PROSITE" id="PS50943"/>
    </source>
</evidence>
<dbReference type="InterPro" id="IPR010982">
    <property type="entry name" value="Lambda_DNA-bd_dom_sf"/>
</dbReference>
<feature type="domain" description="HTH cro/C1-type" evidence="4">
    <location>
        <begin position="26"/>
        <end position="80"/>
    </location>
</feature>
<keyword evidence="2" id="KW-0238">DNA-binding</keyword>
<evidence type="ECO:0000313" key="6">
    <source>
        <dbReference type="Proteomes" id="UP001607157"/>
    </source>
</evidence>
<dbReference type="InterPro" id="IPR018653">
    <property type="entry name" value="ScfR_C"/>
</dbReference>
<dbReference type="PROSITE" id="PS50943">
    <property type="entry name" value="HTH_CROC1"/>
    <property type="match status" value="1"/>
</dbReference>
<dbReference type="Gene3D" id="1.10.260.40">
    <property type="entry name" value="lambda repressor-like DNA-binding domains"/>
    <property type="match status" value="1"/>
</dbReference>
<comment type="caution">
    <text evidence="5">The sequence shown here is derived from an EMBL/GenBank/DDBJ whole genome shotgun (WGS) entry which is preliminary data.</text>
</comment>
<dbReference type="SUPFAM" id="SSF47413">
    <property type="entry name" value="lambda repressor-like DNA-binding domains"/>
    <property type="match status" value="1"/>
</dbReference>
<keyword evidence="3" id="KW-0804">Transcription</keyword>
<dbReference type="Pfam" id="PF01381">
    <property type="entry name" value="HTH_3"/>
    <property type="match status" value="1"/>
</dbReference>
<dbReference type="PANTHER" id="PTHR46797">
    <property type="entry name" value="HTH-TYPE TRANSCRIPTIONAL REGULATOR"/>
    <property type="match status" value="1"/>
</dbReference>
<sequence>MNRNENDAGGAAARAAAGGAITGTRIRERRLERGLAQGALAREAGISPSYLNLIEHNRRRIGGGILLRIAAALGVEAQSLAHGGEAALMDGLREAAGAAPRGEDAPAPELDRIEEFAGRFPGWAHLAVATLRRAQGETRRADALADRLAHDPHLAASLHEVLSVVTAIRSTASILTDTSGLEPEWQARFHRNLGEDSRRLAEGAERLVRYLDDGPGTGSDILSPQDELDRFLAAHDHRFEALEAGGDPADLLRASGIRAGTGAHALIAEALETYARDARALPEVMLLDAMRRHGPDPVPLARALGAALPLVFRRLAALPEEAHGPIGLVSADASGAITGLKPLPGFAVTRLAGACPLWPLFRAAAHPGMMLRQRLHQPDRDARVAVALTAAEEVMPGGVNAPPLLRSYMLLLPDDAGPEPVQPVGTSCRICPRRACRARREPSILPETETEDSGADAASF</sequence>
<evidence type="ECO:0000256" key="2">
    <source>
        <dbReference type="ARBA" id="ARBA00023125"/>
    </source>
</evidence>
<dbReference type="PANTHER" id="PTHR46797:SF23">
    <property type="entry name" value="HTH-TYPE TRANSCRIPTIONAL REGULATOR SUTR"/>
    <property type="match status" value="1"/>
</dbReference>
<dbReference type="SMART" id="SM00530">
    <property type="entry name" value="HTH_XRE"/>
    <property type="match status" value="1"/>
</dbReference>